<dbReference type="AlphaFoldDB" id="M0QE79"/>
<feature type="transmembrane region" description="Helical" evidence="2">
    <location>
        <begin position="89"/>
        <end position="111"/>
    </location>
</feature>
<evidence type="ECO:0000256" key="1">
    <source>
        <dbReference type="ARBA" id="ARBA00007362"/>
    </source>
</evidence>
<dbReference type="InterPro" id="IPR037185">
    <property type="entry name" value="EmrE-like"/>
</dbReference>
<organism evidence="4 5">
    <name type="scientific">Gordonia soli NBRC 108243</name>
    <dbReference type="NCBI Taxonomy" id="1223545"/>
    <lineage>
        <taxon>Bacteria</taxon>
        <taxon>Bacillati</taxon>
        <taxon>Actinomycetota</taxon>
        <taxon>Actinomycetes</taxon>
        <taxon>Mycobacteriales</taxon>
        <taxon>Gordoniaceae</taxon>
        <taxon>Gordonia</taxon>
    </lineage>
</organism>
<comment type="caution">
    <text evidence="4">The sequence shown here is derived from an EMBL/GenBank/DDBJ whole genome shotgun (WGS) entry which is preliminary data.</text>
</comment>
<feature type="domain" description="EamA" evidence="3">
    <location>
        <begin position="171"/>
        <end position="302"/>
    </location>
</feature>
<dbReference type="PANTHER" id="PTHR22911">
    <property type="entry name" value="ACYL-MALONYL CONDENSING ENZYME-RELATED"/>
    <property type="match status" value="1"/>
</dbReference>
<feature type="transmembrane region" description="Helical" evidence="2">
    <location>
        <begin position="169"/>
        <end position="188"/>
    </location>
</feature>
<proteinExistence type="inferred from homology"/>
<feature type="transmembrane region" description="Helical" evidence="2">
    <location>
        <begin position="287"/>
        <end position="306"/>
    </location>
</feature>
<dbReference type="PANTHER" id="PTHR22911:SF79">
    <property type="entry name" value="MOBA-LIKE NTP TRANSFERASE DOMAIN-CONTAINING PROTEIN"/>
    <property type="match status" value="1"/>
</dbReference>
<feature type="transmembrane region" description="Helical" evidence="2">
    <location>
        <begin position="200"/>
        <end position="220"/>
    </location>
</feature>
<evidence type="ECO:0000259" key="3">
    <source>
        <dbReference type="Pfam" id="PF00892"/>
    </source>
</evidence>
<evidence type="ECO:0000256" key="2">
    <source>
        <dbReference type="SAM" id="Phobius"/>
    </source>
</evidence>
<reference evidence="4 5" key="1">
    <citation type="submission" date="2013-01" db="EMBL/GenBank/DDBJ databases">
        <title>Whole genome shotgun sequence of Gordonia soli NBRC 108243.</title>
        <authorList>
            <person name="Isaki-Nakamura S."/>
            <person name="Hosoyama A."/>
            <person name="Tsuchikane K."/>
            <person name="Ando Y."/>
            <person name="Baba S."/>
            <person name="Ohji S."/>
            <person name="Hamada M."/>
            <person name="Tamura T."/>
            <person name="Yamazoe A."/>
            <person name="Yamazaki S."/>
            <person name="Fujita N."/>
        </authorList>
    </citation>
    <scope>NUCLEOTIDE SEQUENCE [LARGE SCALE GENOMIC DNA]</scope>
    <source>
        <strain evidence="4 5">NBRC 108243</strain>
    </source>
</reference>
<gene>
    <name evidence="4" type="ORF">GS4_04_00110</name>
</gene>
<comment type="similarity">
    <text evidence="1">Belongs to the EamA transporter family.</text>
</comment>
<feature type="transmembrane region" description="Helical" evidence="2">
    <location>
        <begin position="117"/>
        <end position="138"/>
    </location>
</feature>
<feature type="domain" description="EamA" evidence="3">
    <location>
        <begin position="32"/>
        <end position="160"/>
    </location>
</feature>
<feature type="transmembrane region" description="Helical" evidence="2">
    <location>
        <begin position="55"/>
        <end position="77"/>
    </location>
</feature>
<keyword evidence="2" id="KW-0472">Membrane</keyword>
<dbReference type="SUPFAM" id="SSF103481">
    <property type="entry name" value="Multidrug resistance efflux transporter EmrE"/>
    <property type="match status" value="2"/>
</dbReference>
<name>M0QE79_9ACTN</name>
<dbReference type="Proteomes" id="UP000011666">
    <property type="component" value="Unassembled WGS sequence"/>
</dbReference>
<accession>M0QE79</accession>
<dbReference type="InterPro" id="IPR000620">
    <property type="entry name" value="EamA_dom"/>
</dbReference>
<dbReference type="EMBL" id="BANX01000004">
    <property type="protein sequence ID" value="GAC66754.1"/>
    <property type="molecule type" value="Genomic_DNA"/>
</dbReference>
<feature type="transmembrane region" description="Helical" evidence="2">
    <location>
        <begin position="145"/>
        <end position="163"/>
    </location>
</feature>
<protein>
    <recommendedName>
        <fullName evidence="3">EamA domain-containing protein</fullName>
    </recommendedName>
</protein>
<keyword evidence="5" id="KW-1185">Reference proteome</keyword>
<keyword evidence="2" id="KW-0812">Transmembrane</keyword>
<dbReference type="GO" id="GO:0016020">
    <property type="term" value="C:membrane"/>
    <property type="evidence" value="ECO:0007669"/>
    <property type="project" value="InterPro"/>
</dbReference>
<evidence type="ECO:0000313" key="5">
    <source>
        <dbReference type="Proteomes" id="UP000011666"/>
    </source>
</evidence>
<sequence length="348" mass="35134">MLDPAAGPGRRATPDLPMSVRSVSGQGNAWVAGLLSATAYGVTPTFAAIAHEGGVSPTVLVVLRSAIGGVLLLAVALATGRLRVHRRDAFLLTFVCGPLFAIQLLCLFAAITYTGAQVAVVIAHVFPVFVMVISAVWLGRRPSAASWLIGAVMITGIVFVAGAGGGHVVVRGALLAVACAAGYALYYLIGEPILARVSVITASGLTSLGAAAAAGVVLIFVPTTWTFTTAGWVTVLIQGAIMMPLGVGGAYVAVRTLGPVPGSLLSLFEAVVGVFAAALFLGETMVWQQWVGVAIVLGASAMLPWIRTSGGPPGGDDAGDGVVSEGMEMSDVGERAGVGDGVSEAVGR</sequence>
<evidence type="ECO:0000313" key="4">
    <source>
        <dbReference type="EMBL" id="GAC66754.1"/>
    </source>
</evidence>
<dbReference type="eggNOG" id="COG0697">
    <property type="taxonomic scope" value="Bacteria"/>
</dbReference>
<feature type="transmembrane region" description="Helical" evidence="2">
    <location>
        <begin position="232"/>
        <end position="252"/>
    </location>
</feature>
<feature type="transmembrane region" description="Helical" evidence="2">
    <location>
        <begin position="264"/>
        <end position="281"/>
    </location>
</feature>
<feature type="transmembrane region" description="Helical" evidence="2">
    <location>
        <begin position="29"/>
        <end position="49"/>
    </location>
</feature>
<dbReference type="Pfam" id="PF00892">
    <property type="entry name" value="EamA"/>
    <property type="match status" value="2"/>
</dbReference>
<keyword evidence="2" id="KW-1133">Transmembrane helix</keyword>